<evidence type="ECO:0000256" key="1">
    <source>
        <dbReference type="ARBA" id="ARBA00006043"/>
    </source>
</evidence>
<evidence type="ECO:0000259" key="5">
    <source>
        <dbReference type="Pfam" id="PF24503"/>
    </source>
</evidence>
<dbReference type="Pfam" id="PF24503">
    <property type="entry name" value="DUF7590"/>
    <property type="match status" value="1"/>
</dbReference>
<dbReference type="InterPro" id="IPR056012">
    <property type="entry name" value="DUF7590"/>
</dbReference>
<feature type="domain" description="DUF7590" evidence="5">
    <location>
        <begin position="238"/>
        <end position="360"/>
    </location>
</feature>
<proteinExistence type="inferred from homology"/>
<dbReference type="GO" id="GO:0034098">
    <property type="term" value="C:VCP-NPL4-UFD1 AAA ATPase complex"/>
    <property type="evidence" value="ECO:0007669"/>
    <property type="project" value="TreeGrafter"/>
</dbReference>
<dbReference type="GO" id="GO:0031593">
    <property type="term" value="F:polyubiquitin modification-dependent protein binding"/>
    <property type="evidence" value="ECO:0007669"/>
    <property type="project" value="TreeGrafter"/>
</dbReference>
<comment type="similarity">
    <text evidence="1">Belongs to the UFD1 family.</text>
</comment>
<reference evidence="7 8" key="1">
    <citation type="journal article" date="2016" name="Genome Biol. Evol.">
        <title>Divergent and convergent evolution of fungal pathogenicity.</title>
        <authorList>
            <person name="Shang Y."/>
            <person name="Xiao G."/>
            <person name="Zheng P."/>
            <person name="Cen K."/>
            <person name="Zhan S."/>
            <person name="Wang C."/>
        </authorList>
    </citation>
    <scope>NUCLEOTIDE SEQUENCE [LARGE SCALE GENOMIC DNA]</scope>
    <source>
        <strain evidence="7 8">ARSEF 7405</strain>
    </source>
</reference>
<dbReference type="PANTHER" id="PTHR12555">
    <property type="entry name" value="UBIQUITIN FUSION DEGRADATON PROTEIN 1"/>
    <property type="match status" value="1"/>
</dbReference>
<gene>
    <name evidence="7" type="ORF">AAP_00467</name>
</gene>
<keyword evidence="8" id="KW-1185">Reference proteome</keyword>
<dbReference type="GO" id="GO:0036503">
    <property type="term" value="P:ERAD pathway"/>
    <property type="evidence" value="ECO:0007669"/>
    <property type="project" value="TreeGrafter"/>
</dbReference>
<evidence type="ECO:0000313" key="8">
    <source>
        <dbReference type="Proteomes" id="UP000242877"/>
    </source>
</evidence>
<dbReference type="InterPro" id="IPR042299">
    <property type="entry name" value="Ufd1-like_Nn"/>
</dbReference>
<dbReference type="GO" id="GO:0006511">
    <property type="term" value="P:ubiquitin-dependent protein catabolic process"/>
    <property type="evidence" value="ECO:0007669"/>
    <property type="project" value="InterPro"/>
</dbReference>
<feature type="domain" description="Ubiquitin fusion degradation protein UFD1 N-terminal subdomain 1" evidence="4">
    <location>
        <begin position="69"/>
        <end position="121"/>
    </location>
</feature>
<evidence type="ECO:0000259" key="4">
    <source>
        <dbReference type="Pfam" id="PF03152"/>
    </source>
</evidence>
<evidence type="ECO:0000259" key="6">
    <source>
        <dbReference type="Pfam" id="PF24842"/>
    </source>
</evidence>
<evidence type="ECO:0000313" key="7">
    <source>
        <dbReference type="EMBL" id="KZZ98206.1"/>
    </source>
</evidence>
<evidence type="ECO:0000256" key="2">
    <source>
        <dbReference type="ARBA" id="ARBA00022786"/>
    </source>
</evidence>
<dbReference type="InterPro" id="IPR055418">
    <property type="entry name" value="UFD1_N2"/>
</dbReference>
<dbReference type="Gene3D" id="6.10.130.10">
    <property type="entry name" value="Ubiquitin-protein ligase E3A, N-terminal zinc-binding domain (AZUL)"/>
    <property type="match status" value="1"/>
</dbReference>
<dbReference type="Pfam" id="PF23580">
    <property type="entry name" value="Znf_XAF1_N"/>
    <property type="match status" value="1"/>
</dbReference>
<feature type="compositionally biased region" description="Basic and acidic residues" evidence="3">
    <location>
        <begin position="214"/>
        <end position="234"/>
    </location>
</feature>
<evidence type="ECO:0000256" key="3">
    <source>
        <dbReference type="SAM" id="MobiDB-lite"/>
    </source>
</evidence>
<sequence>MVEADTLKWSRQYAVVQSDRTSRLTGDKILLPQSALEQLLASVPAIISNGHSYNRFGRPADSTSLERNRQLPHPLTFRLVNPDNGRVVYAGVQEFSADEDTIGLSTFLRQSLRIEATSSTTTSVVTIHAKPIPKGTFVSLRPLDAGYDTEDWKALLERHLRHNYTTLTSGEVLTIPSGLGHDFHFLVDNVKPEGEAICVVDTDLVVDLEPLNEEQARESLKRREQKALETEQRRQGGKGGELSVGKICQGAIAMGTYVDYELKDWDHTKALDIVPDSEKGAQISILISPFSPRHRARPRLDEHVLGYFPGNMPSTIHIEPTNIALEDAAEVYLSVYASSQTETEKGKEALLSYSIQVQNPANSTDSDGDDEDVEGHGSDEVQCTNCRQWVPQRTLFLHESFCLRNNISCKICGDIFKKGSPEWEEHWHCPHDNFKGDSKWSELNHQDIFHTPRACVKCSFRAENYPQLAQHRTTACPEKLILCQFCHLVVPQQGDSDPDINDPEVLLSGLTPHELIDGGRTTECHLCNKILRLRDMATHLRHHDINRLSREPPRICVNPNCCRVVLAARNRGTPVTLDNERLGLCSSCFGPLHAPVYDPEGKALRRRVERKYLTQMLKGCAQAWCRNMYCRTGRTNNKLENAQLPAKDIMTLSPTMTKGMICPGSWQL</sequence>
<feature type="region of interest" description="Disordered" evidence="3">
    <location>
        <begin position="214"/>
        <end position="240"/>
    </location>
</feature>
<keyword evidence="2" id="KW-0833">Ubl conjugation pathway</keyword>
<name>A0A168DWZ9_9EURO</name>
<dbReference type="OrthoDB" id="193703at2759"/>
<organism evidence="7 8">
    <name type="scientific">Ascosphaera apis ARSEF 7405</name>
    <dbReference type="NCBI Taxonomy" id="392613"/>
    <lineage>
        <taxon>Eukaryota</taxon>
        <taxon>Fungi</taxon>
        <taxon>Dikarya</taxon>
        <taxon>Ascomycota</taxon>
        <taxon>Pezizomycotina</taxon>
        <taxon>Eurotiomycetes</taxon>
        <taxon>Eurotiomycetidae</taxon>
        <taxon>Onygenales</taxon>
        <taxon>Ascosphaeraceae</taxon>
        <taxon>Ascosphaera</taxon>
    </lineage>
</organism>
<accession>A0A168DWZ9</accession>
<comment type="caution">
    <text evidence="7">The sequence shown here is derived from an EMBL/GenBank/DDBJ whole genome shotgun (WGS) entry which is preliminary data.</text>
</comment>
<feature type="domain" description="Ubiquitin fusion degradation protein UFD1 N-terminal subdomain 2" evidence="6">
    <location>
        <begin position="134"/>
        <end position="210"/>
    </location>
</feature>
<dbReference type="InterPro" id="IPR004854">
    <property type="entry name" value="Ufd1-like"/>
</dbReference>
<dbReference type="PANTHER" id="PTHR12555:SF15">
    <property type="entry name" value="FUSION DEGRADATION PROTEIN (UFD1), PUTATIVE (AFU_ORTHOLOGUE AFUA_4G04640)-RELATED"/>
    <property type="match status" value="1"/>
</dbReference>
<dbReference type="EMBL" id="AZGZ01000001">
    <property type="protein sequence ID" value="KZZ98206.1"/>
    <property type="molecule type" value="Genomic_DNA"/>
</dbReference>
<dbReference type="Gene3D" id="2.40.40.50">
    <property type="entry name" value="Ubiquitin fusion degradation protein UFD1, N-terminal domain"/>
    <property type="match status" value="1"/>
</dbReference>
<dbReference type="InterPro" id="IPR042556">
    <property type="entry name" value="AZUL_sf"/>
</dbReference>
<dbReference type="Proteomes" id="UP000242877">
    <property type="component" value="Unassembled WGS sequence"/>
</dbReference>
<dbReference type="InterPro" id="IPR055417">
    <property type="entry name" value="UFD1_N1"/>
</dbReference>
<dbReference type="AlphaFoldDB" id="A0A168DWZ9"/>
<dbReference type="Pfam" id="PF24842">
    <property type="entry name" value="UFD1_N2"/>
    <property type="match status" value="1"/>
</dbReference>
<dbReference type="Pfam" id="PF03152">
    <property type="entry name" value="UFD1_N1"/>
    <property type="match status" value="1"/>
</dbReference>
<dbReference type="Gene3D" id="3.10.330.10">
    <property type="match status" value="1"/>
</dbReference>
<protein>
    <submittedName>
        <fullName evidence="7">Ubiquitin fusion degradation protein UFD1</fullName>
    </submittedName>
</protein>
<dbReference type="VEuPathDB" id="FungiDB:AAP_00467"/>